<evidence type="ECO:0000313" key="5">
    <source>
        <dbReference type="EMBL" id="CCM65467.1"/>
    </source>
</evidence>
<sequence>MVSTTEVFRNPFWAVHAVPHGLDTYYVVKQGDSVPVIARMPDERTVLVDTWRIAHQKTFTEFPGGAIDEGETPREAAVRELEEETGIRGTSCEVIGQVTPSTALTTETCHVCMVRDILEVGTPSTDEVDRVRLVNADRVVDELVTGGCDAVAAAAWALAGWRLPR</sequence>
<reference evidence="5 6" key="1">
    <citation type="journal article" date="2013" name="ISME J.">
        <title>Metabolic model for the filamentous 'Candidatus Microthrix parvicella' based on genomic and metagenomic analyses.</title>
        <authorList>
            <person name="Jon McIlroy S."/>
            <person name="Kristiansen R."/>
            <person name="Albertsen M."/>
            <person name="Michael Karst S."/>
            <person name="Rossetti S."/>
            <person name="Lund Nielsen J."/>
            <person name="Tandoi V."/>
            <person name="James Seviour R."/>
            <person name="Nielsen P.H."/>
        </authorList>
    </citation>
    <scope>NUCLEOTIDE SEQUENCE [LARGE SCALE GENOMIC DNA]</scope>
    <source>
        <strain evidence="5 6">RN1</strain>
    </source>
</reference>
<dbReference type="AlphaFoldDB" id="R4Z7G5"/>
<dbReference type="PANTHER" id="PTHR11839">
    <property type="entry name" value="UDP/ADP-SUGAR PYROPHOSPHATASE"/>
    <property type="match status" value="1"/>
</dbReference>
<dbReference type="PRINTS" id="PR00502">
    <property type="entry name" value="NUDIXFAMILY"/>
</dbReference>
<dbReference type="GO" id="GO:0019693">
    <property type="term" value="P:ribose phosphate metabolic process"/>
    <property type="evidence" value="ECO:0007669"/>
    <property type="project" value="TreeGrafter"/>
</dbReference>
<dbReference type="HOGENOM" id="CLU_062658_8_0_11"/>
<name>R4Z7G5_9ACTN</name>
<proteinExistence type="inferred from homology"/>
<accession>R4Z7G5</accession>
<dbReference type="Gene3D" id="3.90.79.10">
    <property type="entry name" value="Nucleoside Triphosphate Pyrophosphohydrolase"/>
    <property type="match status" value="1"/>
</dbReference>
<dbReference type="InterPro" id="IPR015797">
    <property type="entry name" value="NUDIX_hydrolase-like_dom_sf"/>
</dbReference>
<dbReference type="SUPFAM" id="SSF55811">
    <property type="entry name" value="Nudix"/>
    <property type="match status" value="1"/>
</dbReference>
<dbReference type="Pfam" id="PF00293">
    <property type="entry name" value="NUDIX"/>
    <property type="match status" value="1"/>
</dbReference>
<dbReference type="Proteomes" id="UP000018291">
    <property type="component" value="Unassembled WGS sequence"/>
</dbReference>
<dbReference type="eggNOG" id="COG0494">
    <property type="taxonomic scope" value="Bacteria"/>
</dbReference>
<dbReference type="InterPro" id="IPR020084">
    <property type="entry name" value="NUDIX_hydrolase_CS"/>
</dbReference>
<dbReference type="InterPro" id="IPR020476">
    <property type="entry name" value="Nudix_hydrolase"/>
</dbReference>
<dbReference type="PANTHER" id="PTHR11839:SF1">
    <property type="entry name" value="ADP-SUGAR PYROPHOSPHATASE"/>
    <property type="match status" value="1"/>
</dbReference>
<dbReference type="InterPro" id="IPR000086">
    <property type="entry name" value="NUDIX_hydrolase_dom"/>
</dbReference>
<keyword evidence="6" id="KW-1185">Reference proteome</keyword>
<dbReference type="CDD" id="cd03424">
    <property type="entry name" value="NUDIX_ADPRase_Nudt5_UGPPase_Nudt14"/>
    <property type="match status" value="1"/>
</dbReference>
<evidence type="ECO:0000256" key="3">
    <source>
        <dbReference type="RuleBase" id="RU003476"/>
    </source>
</evidence>
<dbReference type="STRING" id="1229780.BN381_780016"/>
<keyword evidence="2 3" id="KW-0378">Hydrolase</keyword>
<evidence type="ECO:0000259" key="4">
    <source>
        <dbReference type="PROSITE" id="PS51462"/>
    </source>
</evidence>
<dbReference type="PROSITE" id="PS00893">
    <property type="entry name" value="NUDIX_BOX"/>
    <property type="match status" value="1"/>
</dbReference>
<evidence type="ECO:0000313" key="6">
    <source>
        <dbReference type="Proteomes" id="UP000018291"/>
    </source>
</evidence>
<protein>
    <submittedName>
        <fullName evidence="5">Putative NUDIX hydrolase</fullName>
    </submittedName>
</protein>
<dbReference type="PROSITE" id="PS51462">
    <property type="entry name" value="NUDIX"/>
    <property type="match status" value="1"/>
</dbReference>
<dbReference type="EMBL" id="CANL01000076">
    <property type="protein sequence ID" value="CCM65467.1"/>
    <property type="molecule type" value="Genomic_DNA"/>
</dbReference>
<gene>
    <name evidence="5" type="ORF">BN381_780016</name>
</gene>
<comment type="caution">
    <text evidence="5">The sequence shown here is derived from an EMBL/GenBank/DDBJ whole genome shotgun (WGS) entry which is preliminary data.</text>
</comment>
<organism evidence="5 6">
    <name type="scientific">Candidatus Neomicrothrix parvicella RN1</name>
    <dbReference type="NCBI Taxonomy" id="1229780"/>
    <lineage>
        <taxon>Bacteria</taxon>
        <taxon>Bacillati</taxon>
        <taxon>Actinomycetota</taxon>
        <taxon>Acidimicrobiia</taxon>
        <taxon>Acidimicrobiales</taxon>
        <taxon>Microthrixaceae</taxon>
        <taxon>Candidatus Neomicrothrix</taxon>
    </lineage>
</organism>
<feature type="domain" description="Nudix hydrolase" evidence="4">
    <location>
        <begin position="7"/>
        <end position="164"/>
    </location>
</feature>
<dbReference type="GO" id="GO:0016462">
    <property type="term" value="F:pyrophosphatase activity"/>
    <property type="evidence" value="ECO:0007669"/>
    <property type="project" value="UniProtKB-ARBA"/>
</dbReference>
<dbReference type="GO" id="GO:0006753">
    <property type="term" value="P:nucleoside phosphate metabolic process"/>
    <property type="evidence" value="ECO:0007669"/>
    <property type="project" value="TreeGrafter"/>
</dbReference>
<evidence type="ECO:0000256" key="2">
    <source>
        <dbReference type="ARBA" id="ARBA00022801"/>
    </source>
</evidence>
<comment type="similarity">
    <text evidence="1 3">Belongs to the Nudix hydrolase family.</text>
</comment>
<evidence type="ECO:0000256" key="1">
    <source>
        <dbReference type="ARBA" id="ARBA00005582"/>
    </source>
</evidence>